<dbReference type="OrthoDB" id="9773411at2"/>
<dbReference type="Proteomes" id="UP000309450">
    <property type="component" value="Unassembled WGS sequence"/>
</dbReference>
<name>A0A4S3MLT0_9RHOB</name>
<evidence type="ECO:0000313" key="1">
    <source>
        <dbReference type="EMBL" id="THD82459.1"/>
    </source>
</evidence>
<evidence type="ECO:0008006" key="3">
    <source>
        <dbReference type="Google" id="ProtNLM"/>
    </source>
</evidence>
<comment type="caution">
    <text evidence="1">The sequence shown here is derived from an EMBL/GenBank/DDBJ whole genome shotgun (WGS) entry which is preliminary data.</text>
</comment>
<dbReference type="AlphaFoldDB" id="A0A4S3MLT0"/>
<proteinExistence type="predicted"/>
<dbReference type="SUPFAM" id="SSF56935">
    <property type="entry name" value="Porins"/>
    <property type="match status" value="2"/>
</dbReference>
<sequence>MSDCLTSKTATRRGSQTWVRTGLLASVAVLALFPVPVLAQGTPIEGCDLVDGRLPDDCTHLNAGTVVTMPAGANSEPDIQTGPLGDEGFSIIIEADSPGGAPVVVDGAKVRINDLRRVDRALADAGVEVRFDGLGARPRLAVSTDDLRRSYAGGDRVTFRASSNYPAYIARSEVRIIDSRNPGRVIAVLPITANGTAEWAMPAGGSPDMVYSLRVYDSAGRYDETVMLPLSRSAERYSDPLLDGPIVAAGEGEDMTRRRAIPIRGGTVTVFSDQVAPGTTVMVMGEPVPVDGTGAFAVERILPPGTQDVRVGVGGRTIDRTVEIPEEDWFYFGMVDLTVGEEDGDSYTLGRVAGYAKGTLANGVTITAALDTREDELDRIFRDIGAKEPDQVLRRILDDDVYPTFGDDSTYVDDAPTSGKLYVKVQKDNSHILWGDFQTTDESLRLVRSDRTLYGLQAVHESLGQTSFGEPRLRFSAYAAQPDRLAQRDVLRGTGGSTYFLKRQDILTGTATIYVQWRDPVTGLVVRQERLIEGQDYEINYFQGVVLLKRPLDQAGGGSLVTDRPLGAYDIDLVAQYEYVPSVGNVDGMSTGLRVEGWVTDTLRLGASAQKETTGLADNELVGVDLLWRRSEGTYLSAEYARSEGPGFGSDGSINGGLDFTPGGTVGVTGRPAESVRVEARGDLMELSGGRLGGFVSAYYDKKEAGFVSADYNIAVTQEAIGLASEVIVNPRTTLTFGYDKLKRANGERREDSRVGMVFQINEQWKAEIEAAHTDRFDPSAIAARNGTRTDLGARLTWTRDEDLSAWVFAQQTLDRSGGLPRNDRLGIGAKARLTEKLSFEAEISDGSLGEAGHAMVIYEPNAGSTFNFGYRLDPMRQYDQTNFSGKDGGTWVVGAQSQVTDSISVRAENTYDRLGDRPSLSNSFGVTYTPSDVWAIDGGVIYGRTEDPTNGTFRRKGISMGVRYSEGERLQAGIAGEFRRETSTNGALDRKTWGVSGYARYQFSEDLRLLANLDALISESDQSALRDGKYVEANLGLAYRPVNHDRVNALFRYTYLYDLPGPDQVNFEGDLNGPSQKSHILSADINYDLSQEWTIGAKVGYRKSKVAARGTNAFTNSTATLGILRVDYHVVHNWDITAEARMMKFQETGVTEKGAVFGVWRHFGNNMKAGVGYQWGDVSSDLREISGRKEGAFLNIVATF</sequence>
<dbReference type="InterPro" id="IPR023614">
    <property type="entry name" value="Porin_dom_sf"/>
</dbReference>
<dbReference type="EMBL" id="SSND01000004">
    <property type="protein sequence ID" value="THD82459.1"/>
    <property type="molecule type" value="Genomic_DNA"/>
</dbReference>
<organism evidence="1 2">
    <name type="scientific">Aliigemmobacter aestuarii</name>
    <dbReference type="NCBI Taxonomy" id="1445661"/>
    <lineage>
        <taxon>Bacteria</taxon>
        <taxon>Pseudomonadati</taxon>
        <taxon>Pseudomonadota</taxon>
        <taxon>Alphaproteobacteria</taxon>
        <taxon>Rhodobacterales</taxon>
        <taxon>Paracoccaceae</taxon>
        <taxon>Aliigemmobacter</taxon>
    </lineage>
</organism>
<dbReference type="RefSeq" id="WP_136395567.1">
    <property type="nucleotide sequence ID" value="NZ_SSND01000004.1"/>
</dbReference>
<accession>A0A4S3MLT0</accession>
<evidence type="ECO:0000313" key="2">
    <source>
        <dbReference type="Proteomes" id="UP000309450"/>
    </source>
</evidence>
<reference evidence="1 2" key="1">
    <citation type="submission" date="2019-04" db="EMBL/GenBank/DDBJ databases">
        <title>Draft genome sequence of Gemmobacter aestuarii sp. nov.</title>
        <authorList>
            <person name="Hameed A."/>
            <person name="Lin S.-Y."/>
            <person name="Shahina M."/>
            <person name="Lai W.-A."/>
            <person name="Young C.-C."/>
        </authorList>
    </citation>
    <scope>NUCLEOTIDE SEQUENCE [LARGE SCALE GENOMIC DNA]</scope>
    <source>
        <strain evidence="1 2">CC-PW-75</strain>
    </source>
</reference>
<protein>
    <recommendedName>
        <fullName evidence="3">TonB-dependent receptor</fullName>
    </recommendedName>
</protein>
<dbReference type="Gene3D" id="2.40.160.10">
    <property type="entry name" value="Porin"/>
    <property type="match status" value="1"/>
</dbReference>
<keyword evidence="2" id="KW-1185">Reference proteome</keyword>
<gene>
    <name evidence="1" type="ORF">E7811_15570</name>
</gene>